<dbReference type="Proteomes" id="UP001229421">
    <property type="component" value="Unassembled WGS sequence"/>
</dbReference>
<sequence>MEVMKNLGNGYISKEDEERAMVEPVIQVADVVETISEVQGDEPVTDVAHTTRTSPHEWMQKKRKKERP</sequence>
<gene>
    <name evidence="2" type="ORF">QVD17_17064</name>
</gene>
<organism evidence="2 3">
    <name type="scientific">Tagetes erecta</name>
    <name type="common">African marigold</name>
    <dbReference type="NCBI Taxonomy" id="13708"/>
    <lineage>
        <taxon>Eukaryota</taxon>
        <taxon>Viridiplantae</taxon>
        <taxon>Streptophyta</taxon>
        <taxon>Embryophyta</taxon>
        <taxon>Tracheophyta</taxon>
        <taxon>Spermatophyta</taxon>
        <taxon>Magnoliopsida</taxon>
        <taxon>eudicotyledons</taxon>
        <taxon>Gunneridae</taxon>
        <taxon>Pentapetalae</taxon>
        <taxon>asterids</taxon>
        <taxon>campanulids</taxon>
        <taxon>Asterales</taxon>
        <taxon>Asteraceae</taxon>
        <taxon>Asteroideae</taxon>
        <taxon>Heliantheae alliance</taxon>
        <taxon>Tageteae</taxon>
        <taxon>Tagetes</taxon>
    </lineage>
</organism>
<evidence type="ECO:0000256" key="1">
    <source>
        <dbReference type="SAM" id="MobiDB-lite"/>
    </source>
</evidence>
<keyword evidence="3" id="KW-1185">Reference proteome</keyword>
<protein>
    <submittedName>
        <fullName evidence="2">Uncharacterized protein</fullName>
    </submittedName>
</protein>
<reference evidence="2" key="1">
    <citation type="journal article" date="2023" name="bioRxiv">
        <title>Improved chromosome-level genome assembly for marigold (Tagetes erecta).</title>
        <authorList>
            <person name="Jiang F."/>
            <person name="Yuan L."/>
            <person name="Wang S."/>
            <person name="Wang H."/>
            <person name="Xu D."/>
            <person name="Wang A."/>
            <person name="Fan W."/>
        </authorList>
    </citation>
    <scope>NUCLEOTIDE SEQUENCE</scope>
    <source>
        <strain evidence="2">WSJ</strain>
        <tissue evidence="2">Leaf</tissue>
    </source>
</reference>
<dbReference type="AlphaFoldDB" id="A0AAD8NTZ7"/>
<evidence type="ECO:0000313" key="2">
    <source>
        <dbReference type="EMBL" id="KAK1428235.1"/>
    </source>
</evidence>
<evidence type="ECO:0000313" key="3">
    <source>
        <dbReference type="Proteomes" id="UP001229421"/>
    </source>
</evidence>
<proteinExistence type="predicted"/>
<accession>A0AAD8NTZ7</accession>
<feature type="region of interest" description="Disordered" evidence="1">
    <location>
        <begin position="39"/>
        <end position="68"/>
    </location>
</feature>
<name>A0AAD8NTZ7_TARER</name>
<comment type="caution">
    <text evidence="2">The sequence shown here is derived from an EMBL/GenBank/DDBJ whole genome shotgun (WGS) entry which is preliminary data.</text>
</comment>
<dbReference type="EMBL" id="JAUHHV010000004">
    <property type="protein sequence ID" value="KAK1428235.1"/>
    <property type="molecule type" value="Genomic_DNA"/>
</dbReference>